<proteinExistence type="predicted"/>
<accession>A0AA38T297</accession>
<name>A0AA38T297_9ASTR</name>
<evidence type="ECO:0000259" key="1">
    <source>
        <dbReference type="Pfam" id="PF25597"/>
    </source>
</evidence>
<sequence>MIKALYHNPNPLINSKYTAINKKAHTFDAPIDLEKYWVDAVLTANYLINRMPSFVLKGKKPFSILFPKGTPFSLAPNIFGCICYVHDHGSRHNKLDPCAIRCFFLGVLKSLKRVFLTHHRYFICADVTFNESSPFFAKPTCNEPESVNLVLDPFESSDTPILHLQWGEHRNWVPTIGSEIVSKPSVSKSESI</sequence>
<dbReference type="Pfam" id="PF25597">
    <property type="entry name" value="SH3_retrovirus"/>
    <property type="match status" value="1"/>
</dbReference>
<evidence type="ECO:0000313" key="2">
    <source>
        <dbReference type="EMBL" id="KAJ9542873.1"/>
    </source>
</evidence>
<organism evidence="2 3">
    <name type="scientific">Centaurea solstitialis</name>
    <name type="common">yellow star-thistle</name>
    <dbReference type="NCBI Taxonomy" id="347529"/>
    <lineage>
        <taxon>Eukaryota</taxon>
        <taxon>Viridiplantae</taxon>
        <taxon>Streptophyta</taxon>
        <taxon>Embryophyta</taxon>
        <taxon>Tracheophyta</taxon>
        <taxon>Spermatophyta</taxon>
        <taxon>Magnoliopsida</taxon>
        <taxon>eudicotyledons</taxon>
        <taxon>Gunneridae</taxon>
        <taxon>Pentapetalae</taxon>
        <taxon>asterids</taxon>
        <taxon>campanulids</taxon>
        <taxon>Asterales</taxon>
        <taxon>Asteraceae</taxon>
        <taxon>Carduoideae</taxon>
        <taxon>Cardueae</taxon>
        <taxon>Centaureinae</taxon>
        <taxon>Centaurea</taxon>
    </lineage>
</organism>
<reference evidence="2" key="1">
    <citation type="submission" date="2023-03" db="EMBL/GenBank/DDBJ databases">
        <title>Chromosome-scale reference genome and RAD-based genetic map of yellow starthistle (Centaurea solstitialis) reveal putative structural variation and QTLs associated with invader traits.</title>
        <authorList>
            <person name="Reatini B."/>
            <person name="Cang F.A."/>
            <person name="Jiang Q."/>
            <person name="Mckibben M.T.W."/>
            <person name="Barker M.S."/>
            <person name="Rieseberg L.H."/>
            <person name="Dlugosch K.M."/>
        </authorList>
    </citation>
    <scope>NUCLEOTIDE SEQUENCE</scope>
    <source>
        <strain evidence="2">CAN-66</strain>
        <tissue evidence="2">Leaf</tissue>
    </source>
</reference>
<gene>
    <name evidence="2" type="ORF">OSB04_029379</name>
</gene>
<evidence type="ECO:0000313" key="3">
    <source>
        <dbReference type="Proteomes" id="UP001172457"/>
    </source>
</evidence>
<dbReference type="AlphaFoldDB" id="A0AA38T297"/>
<keyword evidence="3" id="KW-1185">Reference proteome</keyword>
<feature type="domain" description="Retroviral polymerase SH3-like" evidence="1">
    <location>
        <begin position="81"/>
        <end position="139"/>
    </location>
</feature>
<dbReference type="Proteomes" id="UP001172457">
    <property type="component" value="Chromosome 7"/>
</dbReference>
<dbReference type="InterPro" id="IPR057670">
    <property type="entry name" value="SH3_retrovirus"/>
</dbReference>
<dbReference type="EMBL" id="JARYMX010000007">
    <property type="protein sequence ID" value="KAJ9542873.1"/>
    <property type="molecule type" value="Genomic_DNA"/>
</dbReference>
<protein>
    <recommendedName>
        <fullName evidence="1">Retroviral polymerase SH3-like domain-containing protein</fullName>
    </recommendedName>
</protein>
<comment type="caution">
    <text evidence="2">The sequence shown here is derived from an EMBL/GenBank/DDBJ whole genome shotgun (WGS) entry which is preliminary data.</text>
</comment>